<reference evidence="2 3" key="1">
    <citation type="submission" date="2019-02" db="EMBL/GenBank/DDBJ databases">
        <title>Deep-cultivation of Planctomycetes and their phenomic and genomic characterization uncovers novel biology.</title>
        <authorList>
            <person name="Wiegand S."/>
            <person name="Jogler M."/>
            <person name="Boedeker C."/>
            <person name="Pinto D."/>
            <person name="Vollmers J."/>
            <person name="Rivas-Marin E."/>
            <person name="Kohn T."/>
            <person name="Peeters S.H."/>
            <person name="Heuer A."/>
            <person name="Rast P."/>
            <person name="Oberbeckmann S."/>
            <person name="Bunk B."/>
            <person name="Jeske O."/>
            <person name="Meyerdierks A."/>
            <person name="Storesund J.E."/>
            <person name="Kallscheuer N."/>
            <person name="Luecker S."/>
            <person name="Lage O.M."/>
            <person name="Pohl T."/>
            <person name="Merkel B.J."/>
            <person name="Hornburger P."/>
            <person name="Mueller R.-W."/>
            <person name="Bruemmer F."/>
            <person name="Labrenz M."/>
            <person name="Spormann A.M."/>
            <person name="Op den Camp H."/>
            <person name="Overmann J."/>
            <person name="Amann R."/>
            <person name="Jetten M.S.M."/>
            <person name="Mascher T."/>
            <person name="Medema M.H."/>
            <person name="Devos D.P."/>
            <person name="Kaster A.-K."/>
            <person name="Ovreas L."/>
            <person name="Rohde M."/>
            <person name="Galperin M.Y."/>
            <person name="Jogler C."/>
        </authorList>
    </citation>
    <scope>NUCLEOTIDE SEQUENCE [LARGE SCALE GENOMIC DNA]</scope>
    <source>
        <strain evidence="2 3">ETA_A1</strain>
    </source>
</reference>
<dbReference type="RefSeq" id="WP_145243823.1">
    <property type="nucleotide sequence ID" value="NZ_CP036273.1"/>
</dbReference>
<keyword evidence="1" id="KW-0812">Transmembrane</keyword>
<dbReference type="KEGG" id="uli:ETAA1_55920"/>
<evidence type="ECO:0000313" key="2">
    <source>
        <dbReference type="EMBL" id="QDU23589.1"/>
    </source>
</evidence>
<name>A0A517Y1E9_9BACT</name>
<dbReference type="Proteomes" id="UP000319576">
    <property type="component" value="Chromosome"/>
</dbReference>
<feature type="transmembrane region" description="Helical" evidence="1">
    <location>
        <begin position="54"/>
        <end position="74"/>
    </location>
</feature>
<accession>A0A517Y1E9</accession>
<keyword evidence="1" id="KW-1133">Transmembrane helix</keyword>
<dbReference type="EMBL" id="CP036273">
    <property type="protein sequence ID" value="QDU23589.1"/>
    <property type="molecule type" value="Genomic_DNA"/>
</dbReference>
<gene>
    <name evidence="2" type="ORF">ETAA1_55920</name>
</gene>
<evidence type="ECO:0000256" key="1">
    <source>
        <dbReference type="SAM" id="Phobius"/>
    </source>
</evidence>
<sequence length="88" mass="9105">MPDPDEMNTPPPIPPADAAVAAALARLAPSPARIDRDRLMFAAGAASQRNVLRLWQLAAGILMAAGFAAGVLYAQSTGRDVPAITAPR</sequence>
<keyword evidence="3" id="KW-1185">Reference proteome</keyword>
<organism evidence="2 3">
    <name type="scientific">Urbifossiella limnaea</name>
    <dbReference type="NCBI Taxonomy" id="2528023"/>
    <lineage>
        <taxon>Bacteria</taxon>
        <taxon>Pseudomonadati</taxon>
        <taxon>Planctomycetota</taxon>
        <taxon>Planctomycetia</taxon>
        <taxon>Gemmatales</taxon>
        <taxon>Gemmataceae</taxon>
        <taxon>Urbifossiella</taxon>
    </lineage>
</organism>
<proteinExistence type="predicted"/>
<dbReference type="AlphaFoldDB" id="A0A517Y1E9"/>
<protein>
    <submittedName>
        <fullName evidence="2">Uncharacterized protein</fullName>
    </submittedName>
</protein>
<evidence type="ECO:0000313" key="3">
    <source>
        <dbReference type="Proteomes" id="UP000319576"/>
    </source>
</evidence>
<keyword evidence="1" id="KW-0472">Membrane</keyword>